<protein>
    <submittedName>
        <fullName evidence="1">CTU2 isoform 9</fullName>
    </submittedName>
</protein>
<name>A0A2J8IWH7_PANTR</name>
<dbReference type="EMBL" id="NBAG03000568">
    <property type="protein sequence ID" value="PNI14863.1"/>
    <property type="molecule type" value="Genomic_DNA"/>
</dbReference>
<feature type="non-terminal residue" evidence="1">
    <location>
        <position position="1"/>
    </location>
</feature>
<gene>
    <name evidence="1" type="ORF">CK820_G0052503</name>
</gene>
<proteinExistence type="predicted"/>
<comment type="caution">
    <text evidence="1">The sequence shown here is derived from an EMBL/GenBank/DDBJ whole genome shotgun (WGS) entry which is preliminary data.</text>
</comment>
<reference evidence="1 2" key="1">
    <citation type="submission" date="2017-12" db="EMBL/GenBank/DDBJ databases">
        <title>High-resolution comparative analysis of great ape genomes.</title>
        <authorList>
            <person name="Pollen A."/>
            <person name="Hastie A."/>
            <person name="Hormozdiari F."/>
            <person name="Dougherty M."/>
            <person name="Liu R."/>
            <person name="Chaisson M."/>
            <person name="Hoppe E."/>
            <person name="Hill C."/>
            <person name="Pang A."/>
            <person name="Hillier L."/>
            <person name="Baker C."/>
            <person name="Armstrong J."/>
            <person name="Shendure J."/>
            <person name="Paten B."/>
            <person name="Wilson R."/>
            <person name="Chao H."/>
            <person name="Schneider V."/>
            <person name="Ventura M."/>
            <person name="Kronenberg Z."/>
            <person name="Murali S."/>
            <person name="Gordon D."/>
            <person name="Cantsilieris S."/>
            <person name="Munson K."/>
            <person name="Nelson B."/>
            <person name="Raja A."/>
            <person name="Underwood J."/>
            <person name="Diekhans M."/>
            <person name="Fiddes I."/>
            <person name="Haussler D."/>
            <person name="Eichler E."/>
        </authorList>
    </citation>
    <scope>NUCLEOTIDE SEQUENCE [LARGE SCALE GENOMIC DNA]</scope>
    <source>
        <strain evidence="1">Yerkes chimp pedigree #C0471</strain>
    </source>
</reference>
<dbReference type="AlphaFoldDB" id="A0A2J8IWH7"/>
<accession>A0A2J8IWH7</accession>
<evidence type="ECO:0000313" key="1">
    <source>
        <dbReference type="EMBL" id="PNI14863.1"/>
    </source>
</evidence>
<dbReference type="Proteomes" id="UP000236370">
    <property type="component" value="Unassembled WGS sequence"/>
</dbReference>
<organism evidence="1 2">
    <name type="scientific">Pan troglodytes</name>
    <name type="common">Chimpanzee</name>
    <dbReference type="NCBI Taxonomy" id="9598"/>
    <lineage>
        <taxon>Eukaryota</taxon>
        <taxon>Metazoa</taxon>
        <taxon>Chordata</taxon>
        <taxon>Craniata</taxon>
        <taxon>Vertebrata</taxon>
        <taxon>Euteleostomi</taxon>
        <taxon>Mammalia</taxon>
        <taxon>Eutheria</taxon>
        <taxon>Euarchontoglires</taxon>
        <taxon>Primates</taxon>
        <taxon>Haplorrhini</taxon>
        <taxon>Catarrhini</taxon>
        <taxon>Hominidae</taxon>
        <taxon>Pan</taxon>
    </lineage>
</organism>
<evidence type="ECO:0000313" key="2">
    <source>
        <dbReference type="Proteomes" id="UP000236370"/>
    </source>
</evidence>
<sequence length="108" mass="12053">CCSPGVGWAQRCGQGACRREDPQTCIEEQLCYSCRVNMKDLPSLDPLPPYILAEAQLRTHRYWGPHCRGVWVRGLGAGAHCSFLSRAWGLQEIRDCLIEDSDDEAGQS</sequence>